<proteinExistence type="predicted"/>
<dbReference type="STRING" id="1348624.GCA_001591545_03846"/>
<reference evidence="1 2" key="1">
    <citation type="submission" date="2018-06" db="EMBL/GenBank/DDBJ databases">
        <authorList>
            <consortium name="Pathogen Informatics"/>
            <person name="Doyle S."/>
        </authorList>
    </citation>
    <scope>NUCLEOTIDE SEQUENCE [LARGE SCALE GENOMIC DNA]</scope>
    <source>
        <strain evidence="1 2">NCTC4824</strain>
    </source>
</reference>
<accession>A0A2X4VFM5</accession>
<gene>
    <name evidence="1" type="ORF">NCTC4824_00033</name>
</gene>
<dbReference type="AlphaFoldDB" id="A0A2X4VFM5"/>
<sequence length="57" mass="6603">MEKCIVCDEAQKYGIHLYTSFICTDCEKAMINTDPTDPTYKYFINQLKVVTESKIMS</sequence>
<dbReference type="Proteomes" id="UP000249134">
    <property type="component" value="Chromosome 1"/>
</dbReference>
<keyword evidence="2" id="KW-1185">Reference proteome</keyword>
<protein>
    <submittedName>
        <fullName evidence="1">Sigma-G inhibitor, Gin</fullName>
    </submittedName>
</protein>
<evidence type="ECO:0000313" key="1">
    <source>
        <dbReference type="EMBL" id="SQI51077.1"/>
    </source>
</evidence>
<dbReference type="RefSeq" id="WP_082788828.1">
    <property type="nucleotide sequence ID" value="NZ_CBCSGM010000010.1"/>
</dbReference>
<dbReference type="KEGG" id="blen:NCTC4824_00033"/>
<dbReference type="InterPro" id="IPR019700">
    <property type="entry name" value="Sigma-G_inhibitor_Gin"/>
</dbReference>
<organism evidence="1 2">
    <name type="scientific">Lederbergia lenta</name>
    <name type="common">Bacillus lentus</name>
    <dbReference type="NCBI Taxonomy" id="1467"/>
    <lineage>
        <taxon>Bacteria</taxon>
        <taxon>Bacillati</taxon>
        <taxon>Bacillota</taxon>
        <taxon>Bacilli</taxon>
        <taxon>Bacillales</taxon>
        <taxon>Bacillaceae</taxon>
        <taxon>Lederbergia</taxon>
    </lineage>
</organism>
<dbReference type="EMBL" id="LS483476">
    <property type="protein sequence ID" value="SQI51077.1"/>
    <property type="molecule type" value="Genomic_DNA"/>
</dbReference>
<evidence type="ECO:0000313" key="2">
    <source>
        <dbReference type="Proteomes" id="UP000249134"/>
    </source>
</evidence>
<name>A0A2X4VFM5_LEDLE</name>
<dbReference type="Pfam" id="PF10764">
    <property type="entry name" value="Gin"/>
    <property type="match status" value="1"/>
</dbReference>